<protein>
    <recommendedName>
        <fullName evidence="3 9">Energy-coupling factor transporter transmembrane protein EcfT</fullName>
        <shortName evidence="9">ECF transporter T component EcfT</shortName>
    </recommendedName>
</protein>
<keyword evidence="8 9" id="KW-0472">Membrane</keyword>
<proteinExistence type="inferred from homology"/>
<dbReference type="Proteomes" id="UP001597452">
    <property type="component" value="Unassembled WGS sequence"/>
</dbReference>
<sequence length="265" mass="30360">MMSSFIIGQYMPKDSIIHRLDPRTKMLIVFFFVITIFIADGVWSYLILLIFAILTTTLTTIPVKYIAKGLKPVWWIIIITLVLHLIITKEGPTLFNVMGWDIHQGAFIKGAKISLRFFLLILMTTVLTLTTPPIAITDAVESLLKPLKKINVPVHELALMMSISLRFIPTLMQEMDKISKAQASRGLDMSTGKLKDRAQAILPLFIPLFINAFRRAEDLAIAMEARGYRGGEYRTKFRELRFKRQDVVVSIMFLLMIFLFCLIEF</sequence>
<accession>A0ABW5QDL1</accession>
<evidence type="ECO:0000256" key="7">
    <source>
        <dbReference type="ARBA" id="ARBA00022989"/>
    </source>
</evidence>
<comment type="caution">
    <text evidence="10">The sequence shown here is derived from an EMBL/GenBank/DDBJ whole genome shotgun (WGS) entry which is preliminary data.</text>
</comment>
<dbReference type="PANTHER" id="PTHR33514">
    <property type="entry name" value="PROTEIN ABCI12, CHLOROPLASTIC"/>
    <property type="match status" value="1"/>
</dbReference>
<dbReference type="EMBL" id="JBHUMZ010000051">
    <property type="protein sequence ID" value="MFD2640103.1"/>
    <property type="molecule type" value="Genomic_DNA"/>
</dbReference>
<feature type="transmembrane region" description="Helical" evidence="9">
    <location>
        <begin position="246"/>
        <end position="263"/>
    </location>
</feature>
<organism evidence="10 11">
    <name type="scientific">Piscibacillus salipiscarius</name>
    <dbReference type="NCBI Taxonomy" id="299480"/>
    <lineage>
        <taxon>Bacteria</taxon>
        <taxon>Bacillati</taxon>
        <taxon>Bacillota</taxon>
        <taxon>Bacilli</taxon>
        <taxon>Bacillales</taxon>
        <taxon>Bacillaceae</taxon>
        <taxon>Piscibacillus</taxon>
    </lineage>
</organism>
<evidence type="ECO:0000256" key="8">
    <source>
        <dbReference type="ARBA" id="ARBA00023136"/>
    </source>
</evidence>
<evidence type="ECO:0000256" key="5">
    <source>
        <dbReference type="ARBA" id="ARBA00022475"/>
    </source>
</evidence>
<feature type="transmembrane region" description="Helical" evidence="9">
    <location>
        <begin position="27"/>
        <end position="53"/>
    </location>
</feature>
<keyword evidence="5 9" id="KW-1003">Cell membrane</keyword>
<evidence type="ECO:0000256" key="2">
    <source>
        <dbReference type="ARBA" id="ARBA00005660"/>
    </source>
</evidence>
<dbReference type="InterPro" id="IPR024919">
    <property type="entry name" value="EcfT"/>
</dbReference>
<evidence type="ECO:0000256" key="6">
    <source>
        <dbReference type="ARBA" id="ARBA00022692"/>
    </source>
</evidence>
<evidence type="ECO:0000256" key="3">
    <source>
        <dbReference type="ARBA" id="ARBA00014042"/>
    </source>
</evidence>
<evidence type="ECO:0000313" key="10">
    <source>
        <dbReference type="EMBL" id="MFD2640103.1"/>
    </source>
</evidence>
<keyword evidence="11" id="KW-1185">Reference proteome</keyword>
<feature type="transmembrane region" description="Helical" evidence="9">
    <location>
        <begin position="113"/>
        <end position="130"/>
    </location>
</feature>
<evidence type="ECO:0000256" key="1">
    <source>
        <dbReference type="ARBA" id="ARBA00004651"/>
    </source>
</evidence>
<dbReference type="RefSeq" id="WP_054753835.1">
    <property type="nucleotide sequence ID" value="NZ_JBHUMZ010000051.1"/>
</dbReference>
<dbReference type="InterPro" id="IPR003339">
    <property type="entry name" value="ABC/ECF_trnsptr_transmembrane"/>
</dbReference>
<comment type="function">
    <text evidence="9">Transmembrane (T) component of an energy-coupling factor (ECF) ABC-transporter complex. Unlike classic ABC transporters this ECF transporter provides the energy necessary to transport a number of different substrates.</text>
</comment>
<keyword evidence="4 9" id="KW-0813">Transport</keyword>
<reference evidence="11" key="1">
    <citation type="journal article" date="2019" name="Int. J. Syst. Evol. Microbiol.">
        <title>The Global Catalogue of Microorganisms (GCM) 10K type strain sequencing project: providing services to taxonomists for standard genome sequencing and annotation.</title>
        <authorList>
            <consortium name="The Broad Institute Genomics Platform"/>
            <consortium name="The Broad Institute Genome Sequencing Center for Infectious Disease"/>
            <person name="Wu L."/>
            <person name="Ma J."/>
        </authorList>
    </citation>
    <scope>NUCLEOTIDE SEQUENCE [LARGE SCALE GENOMIC DNA]</scope>
    <source>
        <strain evidence="11">TISTR 1571</strain>
    </source>
</reference>
<comment type="subcellular location">
    <subcellularLocation>
        <location evidence="1 9">Cell membrane</location>
        <topology evidence="1 9">Multi-pass membrane protein</topology>
    </subcellularLocation>
</comment>
<evidence type="ECO:0000256" key="9">
    <source>
        <dbReference type="HAMAP-Rule" id="MF_01461"/>
    </source>
</evidence>
<dbReference type="HAMAP" id="MF_01461">
    <property type="entry name" value="EcfT"/>
    <property type="match status" value="1"/>
</dbReference>
<gene>
    <name evidence="9" type="primary">ecfT</name>
    <name evidence="10" type="ORF">ACFSW4_14635</name>
</gene>
<feature type="transmembrane region" description="Helical" evidence="9">
    <location>
        <begin position="73"/>
        <end position="92"/>
    </location>
</feature>
<feature type="transmembrane region" description="Helical" evidence="9">
    <location>
        <begin position="150"/>
        <end position="168"/>
    </location>
</feature>
<keyword evidence="6 9" id="KW-0812">Transmembrane</keyword>
<dbReference type="CDD" id="cd16914">
    <property type="entry name" value="EcfT"/>
    <property type="match status" value="1"/>
</dbReference>
<dbReference type="PANTHER" id="PTHR33514:SF13">
    <property type="entry name" value="PROTEIN ABCI12, CHLOROPLASTIC"/>
    <property type="match status" value="1"/>
</dbReference>
<name>A0ABW5QDL1_9BACI</name>
<evidence type="ECO:0000256" key="4">
    <source>
        <dbReference type="ARBA" id="ARBA00022448"/>
    </source>
</evidence>
<comment type="similarity">
    <text evidence="2 9">Belongs to the energy-coupling factor EcfT family.</text>
</comment>
<evidence type="ECO:0000313" key="11">
    <source>
        <dbReference type="Proteomes" id="UP001597452"/>
    </source>
</evidence>
<comment type="subunit">
    <text evidence="9">Forms a stable energy-coupling factor (ECF) transporter complex composed of 2 membrane-embedded substrate-binding proteins (S component), 2 ATP-binding proteins (A component) and 2 transmembrane proteins (T component).</text>
</comment>
<keyword evidence="7 9" id="KW-1133">Transmembrane helix</keyword>
<dbReference type="Pfam" id="PF02361">
    <property type="entry name" value="CbiQ"/>
    <property type="match status" value="1"/>
</dbReference>